<keyword evidence="2" id="KW-1185">Reference proteome</keyword>
<proteinExistence type="predicted"/>
<gene>
    <name evidence="1" type="ORF">GCM10007977_006320</name>
</gene>
<dbReference type="EMBL" id="BMPI01000003">
    <property type="protein sequence ID" value="GGM08004.1"/>
    <property type="molecule type" value="Genomic_DNA"/>
</dbReference>
<name>A0A917T225_9ACTN</name>
<reference evidence="1" key="2">
    <citation type="submission" date="2020-09" db="EMBL/GenBank/DDBJ databases">
        <authorList>
            <person name="Sun Q."/>
            <person name="Ohkuma M."/>
        </authorList>
    </citation>
    <scope>NUCLEOTIDE SEQUENCE</scope>
    <source>
        <strain evidence="1">JCM 19831</strain>
    </source>
</reference>
<evidence type="ECO:0000313" key="1">
    <source>
        <dbReference type="EMBL" id="GGM08004.1"/>
    </source>
</evidence>
<reference evidence="1" key="1">
    <citation type="journal article" date="2014" name="Int. J. Syst. Evol. Microbiol.">
        <title>Complete genome sequence of Corynebacterium casei LMG S-19264T (=DSM 44701T), isolated from a smear-ripened cheese.</title>
        <authorList>
            <consortium name="US DOE Joint Genome Institute (JGI-PGF)"/>
            <person name="Walter F."/>
            <person name="Albersmeier A."/>
            <person name="Kalinowski J."/>
            <person name="Ruckert C."/>
        </authorList>
    </citation>
    <scope>NUCLEOTIDE SEQUENCE</scope>
    <source>
        <strain evidence="1">JCM 19831</strain>
    </source>
</reference>
<evidence type="ECO:0000313" key="2">
    <source>
        <dbReference type="Proteomes" id="UP000642070"/>
    </source>
</evidence>
<organism evidence="1 2">
    <name type="scientific">Dactylosporangium sucinum</name>
    <dbReference type="NCBI Taxonomy" id="1424081"/>
    <lineage>
        <taxon>Bacteria</taxon>
        <taxon>Bacillati</taxon>
        <taxon>Actinomycetota</taxon>
        <taxon>Actinomycetes</taxon>
        <taxon>Micromonosporales</taxon>
        <taxon>Micromonosporaceae</taxon>
        <taxon>Dactylosporangium</taxon>
    </lineage>
</organism>
<protein>
    <submittedName>
        <fullName evidence="1">Uncharacterized protein</fullName>
    </submittedName>
</protein>
<dbReference type="AlphaFoldDB" id="A0A917T225"/>
<sequence>MCLPHGRHAALAQLALEPVAAAQTSHPVLFPPARVIQANPRHHTDSYQAPGLQLPSGVLKPLVGANGRNRVPGRTAVLVAFGAGSIAASAATRGTLSSTI</sequence>
<accession>A0A917T225</accession>
<comment type="caution">
    <text evidence="1">The sequence shown here is derived from an EMBL/GenBank/DDBJ whole genome shotgun (WGS) entry which is preliminary data.</text>
</comment>
<dbReference type="Proteomes" id="UP000642070">
    <property type="component" value="Unassembled WGS sequence"/>
</dbReference>